<dbReference type="Bgee" id="WBGene00019266">
    <property type="expression patterns" value="Expressed in anatomical system and 4 other cell types or tissues"/>
</dbReference>
<dbReference type="GeneID" id="186802"/>
<evidence type="ECO:0000313" key="2">
    <source>
        <dbReference type="EMBL" id="CCD69671.1"/>
    </source>
</evidence>
<dbReference type="SMR" id="Q9TZM7"/>
<dbReference type="InterPro" id="IPR035979">
    <property type="entry name" value="RBD_domain_sf"/>
</dbReference>
<organism evidence="2 3">
    <name type="scientific">Caenorhabditis elegans</name>
    <dbReference type="NCBI Taxonomy" id="6239"/>
    <lineage>
        <taxon>Eukaryota</taxon>
        <taxon>Metazoa</taxon>
        <taxon>Ecdysozoa</taxon>
        <taxon>Nematoda</taxon>
        <taxon>Chromadorea</taxon>
        <taxon>Rhabditida</taxon>
        <taxon>Rhabditina</taxon>
        <taxon>Rhabditomorpha</taxon>
        <taxon>Rhabditoidea</taxon>
        <taxon>Rhabditidae</taxon>
        <taxon>Peloderinae</taxon>
        <taxon>Caenorhabditis</taxon>
    </lineage>
</organism>
<sequence length="144" mass="16042">MASTRSHSRTQAIDHRGNGYHRGNSGRNVVTASSSPIRRQSQLSNRNSRRSIGTQNRDHRGNSGRKVVLASGSQIRRQSKRQSAARQSVESTNVPPNVAVISLKNLPDDVTKEDISNYMSRFSPKRVQAVEQRKCGFQLLSSKK</sequence>
<dbReference type="SUPFAM" id="SSF54928">
    <property type="entry name" value="RNA-binding domain, RBD"/>
    <property type="match status" value="1"/>
</dbReference>
<evidence type="ECO:0000256" key="1">
    <source>
        <dbReference type="SAM" id="MobiDB-lite"/>
    </source>
</evidence>
<dbReference type="Proteomes" id="UP000001940">
    <property type="component" value="Chromosome X"/>
</dbReference>
<name>Q9TZM7_CAEEL</name>
<feature type="region of interest" description="Disordered" evidence="1">
    <location>
        <begin position="1"/>
        <end position="92"/>
    </location>
</feature>
<feature type="compositionally biased region" description="Polar residues" evidence="1">
    <location>
        <begin position="1"/>
        <end position="11"/>
    </location>
</feature>
<dbReference type="PaxDb" id="6239-H35N09.2"/>
<accession>Q9TZM7</accession>
<evidence type="ECO:0000313" key="4">
    <source>
        <dbReference type="WormBase" id="H35N09.2"/>
    </source>
</evidence>
<evidence type="ECO:0000313" key="3">
    <source>
        <dbReference type="Proteomes" id="UP000001940"/>
    </source>
</evidence>
<keyword evidence="3" id="KW-1185">Reference proteome</keyword>
<protein>
    <submittedName>
        <fullName evidence="2">RRM domain-containing protein</fullName>
    </submittedName>
</protein>
<dbReference type="RefSeq" id="NP_509459.2">
    <property type="nucleotide sequence ID" value="NM_077058.2"/>
</dbReference>
<gene>
    <name evidence="2" type="ORF">CELE_H35N09.2</name>
    <name evidence="2 4" type="ORF">H35N09.2</name>
</gene>
<dbReference type="EMBL" id="BX284606">
    <property type="protein sequence ID" value="CCD69671.1"/>
    <property type="molecule type" value="Genomic_DNA"/>
</dbReference>
<dbReference type="AlphaFoldDB" id="Q9TZM7"/>
<dbReference type="CTD" id="186802"/>
<feature type="compositionally biased region" description="Polar residues" evidence="1">
    <location>
        <begin position="25"/>
        <end position="37"/>
    </location>
</feature>
<dbReference type="InParanoid" id="Q9TZM7"/>
<dbReference type="AGR" id="WB:WBGene00019266"/>
<dbReference type="HOGENOM" id="CLU_1798196_0_0_1"/>
<dbReference type="UCSC" id="H35N09.2">
    <property type="organism name" value="c. elegans"/>
</dbReference>
<dbReference type="GO" id="GO:0003676">
    <property type="term" value="F:nucleic acid binding"/>
    <property type="evidence" value="ECO:0007669"/>
    <property type="project" value="InterPro"/>
</dbReference>
<dbReference type="KEGG" id="cel:CELE_H35N09.2"/>
<feature type="compositionally biased region" description="Low complexity" evidence="1">
    <location>
        <begin position="73"/>
        <end position="88"/>
    </location>
</feature>
<dbReference type="WormBase" id="H35N09.2">
    <property type="protein sequence ID" value="CE45786"/>
    <property type="gene ID" value="WBGene00019266"/>
</dbReference>
<reference evidence="2 3" key="1">
    <citation type="journal article" date="1998" name="Science">
        <title>Genome sequence of the nematode C. elegans: a platform for investigating biology.</title>
        <authorList>
            <consortium name="The C. elegans sequencing consortium"/>
            <person name="Sulson J.E."/>
            <person name="Waterston R."/>
        </authorList>
    </citation>
    <scope>NUCLEOTIDE SEQUENCE [LARGE SCALE GENOMIC DNA]</scope>
    <source>
        <strain evidence="2 3">Bristol N2</strain>
    </source>
</reference>
<proteinExistence type="predicted"/>